<dbReference type="OrthoDB" id="3252634at2759"/>
<accession>A0A2H3D6L3</accession>
<reference evidence="2" key="1">
    <citation type="journal article" date="2017" name="Nat. Ecol. Evol.">
        <title>Genome expansion and lineage-specific genetic innovations in the forest pathogenic fungi Armillaria.</title>
        <authorList>
            <person name="Sipos G."/>
            <person name="Prasanna A.N."/>
            <person name="Walter M.C."/>
            <person name="O'Connor E."/>
            <person name="Balint B."/>
            <person name="Krizsan K."/>
            <person name="Kiss B."/>
            <person name="Hess J."/>
            <person name="Varga T."/>
            <person name="Slot J."/>
            <person name="Riley R."/>
            <person name="Boka B."/>
            <person name="Rigling D."/>
            <person name="Barry K."/>
            <person name="Lee J."/>
            <person name="Mihaltcheva S."/>
            <person name="LaButti K."/>
            <person name="Lipzen A."/>
            <person name="Waldron R."/>
            <person name="Moloney N.M."/>
            <person name="Sperisen C."/>
            <person name="Kredics L."/>
            <person name="Vagvoelgyi C."/>
            <person name="Patrignani A."/>
            <person name="Fitzpatrick D."/>
            <person name="Nagy I."/>
            <person name="Doyle S."/>
            <person name="Anderson J.B."/>
            <person name="Grigoriev I.V."/>
            <person name="Gueldener U."/>
            <person name="Muensterkoetter M."/>
            <person name="Nagy L.G."/>
        </authorList>
    </citation>
    <scope>NUCLEOTIDE SEQUENCE [LARGE SCALE GENOMIC DNA]</scope>
    <source>
        <strain evidence="2">Ar21-2</strain>
    </source>
</reference>
<dbReference type="Proteomes" id="UP000217790">
    <property type="component" value="Unassembled WGS sequence"/>
</dbReference>
<protein>
    <submittedName>
        <fullName evidence="1">Uncharacterized protein</fullName>
    </submittedName>
</protein>
<dbReference type="AlphaFoldDB" id="A0A2H3D6L3"/>
<dbReference type="EMBL" id="KZ293667">
    <property type="protein sequence ID" value="PBK89740.1"/>
    <property type="molecule type" value="Genomic_DNA"/>
</dbReference>
<dbReference type="OMA" id="EHELTCY"/>
<name>A0A2H3D6L3_ARMGA</name>
<gene>
    <name evidence="1" type="ORF">ARMGADRAFT_1032845</name>
</gene>
<organism evidence="1 2">
    <name type="scientific">Armillaria gallica</name>
    <name type="common">Bulbous honey fungus</name>
    <name type="synonym">Armillaria bulbosa</name>
    <dbReference type="NCBI Taxonomy" id="47427"/>
    <lineage>
        <taxon>Eukaryota</taxon>
        <taxon>Fungi</taxon>
        <taxon>Dikarya</taxon>
        <taxon>Basidiomycota</taxon>
        <taxon>Agaricomycotina</taxon>
        <taxon>Agaricomycetes</taxon>
        <taxon>Agaricomycetidae</taxon>
        <taxon>Agaricales</taxon>
        <taxon>Marasmiineae</taxon>
        <taxon>Physalacriaceae</taxon>
        <taxon>Armillaria</taxon>
    </lineage>
</organism>
<keyword evidence="2" id="KW-1185">Reference proteome</keyword>
<evidence type="ECO:0000313" key="2">
    <source>
        <dbReference type="Proteomes" id="UP000217790"/>
    </source>
</evidence>
<dbReference type="InParanoid" id="A0A2H3D6L3"/>
<evidence type="ECO:0000313" key="1">
    <source>
        <dbReference type="EMBL" id="PBK89740.1"/>
    </source>
</evidence>
<proteinExistence type="predicted"/>
<sequence>MPTGVSRFIILEPTARGIIVKFDYTEHLKPKSADNPTYNLPIPSSSSLPIKEEEDIKFSIPGEFYNSQLDISTVEPFKLSEEDKALSSLQPTEEDLNLDTFPTAYNTAGNITPALGDAYSLRPDEALDFTEFGRCLSLATQSTDTSKLLNSPEQTPAQVTTPVKEEEIQLYHIPVTAQPTIPLQPSIQTKPTIVLPTPMSNPGQAGGAQPAAAVAMSMRMPFRRERSTPTIFNEANPEKKIWLTHYPGIAVVDFWESLAKFADANSTYEQLKTAIIKQYPDADTNQKYERMDIERVVGKYAREISSLAKLGTYYREFYPKAQFLESKKWLSGSEISNLFSKGFPDNVWEGIMH</sequence>